<dbReference type="Gene3D" id="1.10.510.10">
    <property type="entry name" value="Transferase(Phosphotransferase) domain 1"/>
    <property type="match status" value="1"/>
</dbReference>
<dbReference type="SMART" id="SM00220">
    <property type="entry name" value="S_TKc"/>
    <property type="match status" value="1"/>
</dbReference>
<dbReference type="AlphaFoldDB" id="A0A9P5PWC9"/>
<evidence type="ECO:0000313" key="4">
    <source>
        <dbReference type="Proteomes" id="UP000772434"/>
    </source>
</evidence>
<evidence type="ECO:0000256" key="1">
    <source>
        <dbReference type="SAM" id="MobiDB-lite"/>
    </source>
</evidence>
<feature type="region of interest" description="Disordered" evidence="1">
    <location>
        <begin position="198"/>
        <end position="222"/>
    </location>
</feature>
<dbReference type="EMBL" id="JADNRY010000016">
    <property type="protein sequence ID" value="KAF9073701.1"/>
    <property type="molecule type" value="Genomic_DNA"/>
</dbReference>
<reference evidence="3" key="1">
    <citation type="submission" date="2020-11" db="EMBL/GenBank/DDBJ databases">
        <authorList>
            <consortium name="DOE Joint Genome Institute"/>
            <person name="Ahrendt S."/>
            <person name="Riley R."/>
            <person name="Andreopoulos W."/>
            <person name="Labutti K."/>
            <person name="Pangilinan J."/>
            <person name="Ruiz-Duenas F.J."/>
            <person name="Barrasa J.M."/>
            <person name="Sanchez-Garcia M."/>
            <person name="Camarero S."/>
            <person name="Miyauchi S."/>
            <person name="Serrano A."/>
            <person name="Linde D."/>
            <person name="Babiker R."/>
            <person name="Drula E."/>
            <person name="Ayuso-Fernandez I."/>
            <person name="Pacheco R."/>
            <person name="Padilla G."/>
            <person name="Ferreira P."/>
            <person name="Barriuso J."/>
            <person name="Kellner H."/>
            <person name="Castanera R."/>
            <person name="Alfaro M."/>
            <person name="Ramirez L."/>
            <person name="Pisabarro A.G."/>
            <person name="Kuo A."/>
            <person name="Tritt A."/>
            <person name="Lipzen A."/>
            <person name="He G."/>
            <person name="Yan M."/>
            <person name="Ng V."/>
            <person name="Cullen D."/>
            <person name="Martin F."/>
            <person name="Rosso M.-N."/>
            <person name="Henrissat B."/>
            <person name="Hibbett D."/>
            <person name="Martinez A.T."/>
            <person name="Grigoriev I.V."/>
        </authorList>
    </citation>
    <scope>NUCLEOTIDE SEQUENCE</scope>
    <source>
        <strain evidence="3">AH 40177</strain>
    </source>
</reference>
<dbReference type="InterPro" id="IPR000719">
    <property type="entry name" value="Prot_kinase_dom"/>
</dbReference>
<organism evidence="3 4">
    <name type="scientific">Rhodocollybia butyracea</name>
    <dbReference type="NCBI Taxonomy" id="206335"/>
    <lineage>
        <taxon>Eukaryota</taxon>
        <taxon>Fungi</taxon>
        <taxon>Dikarya</taxon>
        <taxon>Basidiomycota</taxon>
        <taxon>Agaricomycotina</taxon>
        <taxon>Agaricomycetes</taxon>
        <taxon>Agaricomycetidae</taxon>
        <taxon>Agaricales</taxon>
        <taxon>Marasmiineae</taxon>
        <taxon>Omphalotaceae</taxon>
        <taxon>Rhodocollybia</taxon>
    </lineage>
</organism>
<evidence type="ECO:0000313" key="3">
    <source>
        <dbReference type="EMBL" id="KAF9073701.1"/>
    </source>
</evidence>
<name>A0A9P5PWC9_9AGAR</name>
<feature type="compositionally biased region" description="Low complexity" evidence="1">
    <location>
        <begin position="208"/>
        <end position="222"/>
    </location>
</feature>
<dbReference type="Proteomes" id="UP000772434">
    <property type="component" value="Unassembled WGS sequence"/>
</dbReference>
<keyword evidence="4" id="KW-1185">Reference proteome</keyword>
<dbReference type="PROSITE" id="PS00108">
    <property type="entry name" value="PROTEIN_KINASE_ST"/>
    <property type="match status" value="1"/>
</dbReference>
<comment type="caution">
    <text evidence="3">The sequence shown here is derived from an EMBL/GenBank/DDBJ whole genome shotgun (WGS) entry which is preliminary data.</text>
</comment>
<gene>
    <name evidence="3" type="ORF">BDP27DRAFT_261643</name>
</gene>
<dbReference type="SUPFAM" id="SSF56112">
    <property type="entry name" value="Protein kinase-like (PK-like)"/>
    <property type="match status" value="1"/>
</dbReference>
<keyword evidence="3" id="KW-0418">Kinase</keyword>
<dbReference type="InterPro" id="IPR008271">
    <property type="entry name" value="Ser/Thr_kinase_AS"/>
</dbReference>
<protein>
    <submittedName>
        <fullName evidence="3">Kinase-like domain-containing protein</fullName>
    </submittedName>
</protein>
<dbReference type="InterPro" id="IPR011009">
    <property type="entry name" value="Kinase-like_dom_sf"/>
</dbReference>
<dbReference type="Pfam" id="PF00069">
    <property type="entry name" value="Pkinase"/>
    <property type="match status" value="1"/>
</dbReference>
<keyword evidence="3" id="KW-0808">Transferase</keyword>
<dbReference type="PROSITE" id="PS50011">
    <property type="entry name" value="PROTEIN_KINASE_DOM"/>
    <property type="match status" value="1"/>
</dbReference>
<proteinExistence type="predicted"/>
<sequence length="491" mass="55099">MLTFFVPYFRSILSRNQNKSKSAAFVCSSSYKWPLTLYGTVESENNAVVSYVPISGHSLWIAQQVIFISETHSQGGSNVHKLHLEAIALTKLIAANPANIFFVLPTIYIDENYCAIVRYYYCLDKTHSDVLYYEEIPLDLTTQPGALKFATMLYNMADQPPVLTSYASDIAQSLFHNVAPVGSRPLSFFRQKRKRMIDDEGDEEEENSTSGDSSSPSHRSGCSCTQCLMDDSGFRPVTRSATTTRTSALKTRIQKRKPLSELPSHLQSAGYTFVVQNNNSVVTVDRRGHTFIAKKVPRDSPELDILKRCKKRSVPNTIRFTDIIVKPKSPSYVILPRLSVLGADLVIGGAIDRVRPHLPTMTYDLARGLAHLHRLRIAHLDVKPNNLVYDQHFTLYLIDFDHAVQLRSGEDMIKGRAGTPGWSAPEVNSGKAYDPIMADRYSCGLVFNLFRGLARLDPHLDHELNDFSLRLRSRKPTARPSLTTWVPSSDA</sequence>
<dbReference type="GO" id="GO:0004672">
    <property type="term" value="F:protein kinase activity"/>
    <property type="evidence" value="ECO:0007669"/>
    <property type="project" value="InterPro"/>
</dbReference>
<dbReference type="PANTHER" id="PTHR24347">
    <property type="entry name" value="SERINE/THREONINE-PROTEIN KINASE"/>
    <property type="match status" value="1"/>
</dbReference>
<accession>A0A9P5PWC9</accession>
<feature type="domain" description="Protein kinase" evidence="2">
    <location>
        <begin position="260"/>
        <end position="491"/>
    </location>
</feature>
<evidence type="ECO:0000259" key="2">
    <source>
        <dbReference type="PROSITE" id="PS50011"/>
    </source>
</evidence>
<dbReference type="OrthoDB" id="4062651at2759"/>
<dbReference type="GO" id="GO:0005524">
    <property type="term" value="F:ATP binding"/>
    <property type="evidence" value="ECO:0007669"/>
    <property type="project" value="InterPro"/>
</dbReference>